<dbReference type="EMBL" id="ML735255">
    <property type="protein sequence ID" value="KAE8390382.1"/>
    <property type="molecule type" value="Genomic_DNA"/>
</dbReference>
<proteinExistence type="predicted"/>
<dbReference type="Proteomes" id="UP000326877">
    <property type="component" value="Unassembled WGS sequence"/>
</dbReference>
<evidence type="ECO:0000313" key="1">
    <source>
        <dbReference type="EMBL" id="KAE8390382.1"/>
    </source>
</evidence>
<name>A0A5N7C8C9_PETAA</name>
<gene>
    <name evidence="1" type="ORF">BDV23DRAFT_155311</name>
</gene>
<sequence>MEQGSYAEIPGPHWRKNPTADLMSLFSEKYVVVSLLARYSTKCLDDGSPDAEKSLISSLKEPPLGFSRALGAFRQRCSGEVKCSEDIVAKVITGNKRLHRIHEHAVLKNETCAWYSRAQTPWPDRVRSLFTLYS</sequence>
<dbReference type="OrthoDB" id="2906425at2759"/>
<reference evidence="1" key="1">
    <citation type="submission" date="2019-04" db="EMBL/GenBank/DDBJ databases">
        <title>Friends and foes A comparative genomics studyof 23 Aspergillus species from section Flavi.</title>
        <authorList>
            <consortium name="DOE Joint Genome Institute"/>
            <person name="Kjaerbolling I."/>
            <person name="Vesth T."/>
            <person name="Frisvad J.C."/>
            <person name="Nybo J.L."/>
            <person name="Theobald S."/>
            <person name="Kildgaard S."/>
            <person name="Isbrandt T."/>
            <person name="Kuo A."/>
            <person name="Sato A."/>
            <person name="Lyhne E.K."/>
            <person name="Kogle M.E."/>
            <person name="Wiebenga A."/>
            <person name="Kun R.S."/>
            <person name="Lubbers R.J."/>
            <person name="Makela M.R."/>
            <person name="Barry K."/>
            <person name="Chovatia M."/>
            <person name="Clum A."/>
            <person name="Daum C."/>
            <person name="Haridas S."/>
            <person name="He G."/>
            <person name="LaButti K."/>
            <person name="Lipzen A."/>
            <person name="Mondo S."/>
            <person name="Riley R."/>
            <person name="Salamov A."/>
            <person name="Simmons B.A."/>
            <person name="Magnuson J.K."/>
            <person name="Henrissat B."/>
            <person name="Mortensen U.H."/>
            <person name="Larsen T.O."/>
            <person name="Devries R.P."/>
            <person name="Grigoriev I.V."/>
            <person name="Machida M."/>
            <person name="Baker S.E."/>
            <person name="Andersen M.R."/>
        </authorList>
    </citation>
    <scope>NUCLEOTIDE SEQUENCE [LARGE SCALE GENOMIC DNA]</scope>
    <source>
        <strain evidence="1">IBT 14317</strain>
    </source>
</reference>
<protein>
    <submittedName>
        <fullName evidence="1">Uncharacterized protein</fullName>
    </submittedName>
</protein>
<dbReference type="AlphaFoldDB" id="A0A5N7C8C9"/>
<accession>A0A5N7C8C9</accession>
<organism evidence="1">
    <name type="scientific">Petromyces alliaceus</name>
    <name type="common">Aspergillus alliaceus</name>
    <dbReference type="NCBI Taxonomy" id="209559"/>
    <lineage>
        <taxon>Eukaryota</taxon>
        <taxon>Fungi</taxon>
        <taxon>Dikarya</taxon>
        <taxon>Ascomycota</taxon>
        <taxon>Pezizomycotina</taxon>
        <taxon>Eurotiomycetes</taxon>
        <taxon>Eurotiomycetidae</taxon>
        <taxon>Eurotiales</taxon>
        <taxon>Aspergillaceae</taxon>
        <taxon>Aspergillus</taxon>
        <taxon>Aspergillus subgen. Circumdati</taxon>
    </lineage>
</organism>